<dbReference type="EMBL" id="BART01033966">
    <property type="protein sequence ID" value="GAH13032.1"/>
    <property type="molecule type" value="Genomic_DNA"/>
</dbReference>
<gene>
    <name evidence="1" type="ORF">S01H4_58195</name>
</gene>
<name>X1CYV8_9ZZZZ</name>
<comment type="caution">
    <text evidence="1">The sequence shown here is derived from an EMBL/GenBank/DDBJ whole genome shotgun (WGS) entry which is preliminary data.</text>
</comment>
<dbReference type="AlphaFoldDB" id="X1CYV8"/>
<accession>X1CYV8</accession>
<proteinExistence type="predicted"/>
<organism evidence="1">
    <name type="scientific">marine sediment metagenome</name>
    <dbReference type="NCBI Taxonomy" id="412755"/>
    <lineage>
        <taxon>unclassified sequences</taxon>
        <taxon>metagenomes</taxon>
        <taxon>ecological metagenomes</taxon>
    </lineage>
</organism>
<protein>
    <submittedName>
        <fullName evidence="1">Uncharacterized protein</fullName>
    </submittedName>
</protein>
<reference evidence="1" key="1">
    <citation type="journal article" date="2014" name="Front. Microbiol.">
        <title>High frequency of phylogenetically diverse reductive dehalogenase-homologous genes in deep subseafloor sedimentary metagenomes.</title>
        <authorList>
            <person name="Kawai M."/>
            <person name="Futagami T."/>
            <person name="Toyoda A."/>
            <person name="Takaki Y."/>
            <person name="Nishi S."/>
            <person name="Hori S."/>
            <person name="Arai W."/>
            <person name="Tsubouchi T."/>
            <person name="Morono Y."/>
            <person name="Uchiyama I."/>
            <person name="Ito T."/>
            <person name="Fujiyama A."/>
            <person name="Inagaki F."/>
            <person name="Takami H."/>
        </authorList>
    </citation>
    <scope>NUCLEOTIDE SEQUENCE</scope>
    <source>
        <strain evidence="1">Expedition CK06-06</strain>
    </source>
</reference>
<feature type="non-terminal residue" evidence="1">
    <location>
        <position position="1"/>
    </location>
</feature>
<evidence type="ECO:0000313" key="1">
    <source>
        <dbReference type="EMBL" id="GAH13032.1"/>
    </source>
</evidence>
<sequence length="39" mass="4568">AKEYDGKGIKRRGKKYLLMNLKNSRFGDAFAGSRRNHKR</sequence>